<gene>
    <name evidence="1" type="ORF">M9Y10_007976</name>
</gene>
<keyword evidence="2" id="KW-1185">Reference proteome</keyword>
<evidence type="ECO:0000313" key="1">
    <source>
        <dbReference type="EMBL" id="KAK8872211.1"/>
    </source>
</evidence>
<accession>A0ABR2J356</accession>
<protein>
    <submittedName>
        <fullName evidence="1">Uncharacterized protein</fullName>
    </submittedName>
</protein>
<evidence type="ECO:0000313" key="2">
    <source>
        <dbReference type="Proteomes" id="UP001470230"/>
    </source>
</evidence>
<comment type="caution">
    <text evidence="1">The sequence shown here is derived from an EMBL/GenBank/DDBJ whole genome shotgun (WGS) entry which is preliminary data.</text>
</comment>
<sequence>MEKRETGLSFKGISRKSYGSGKNLVSENPKRRDCFVMNKLYFRNLIINGRMSIIHCIINRISQKIAQMTLNIRRNGHRAGNGPEINVLPGHALANLRAKWAARAKRLFTFFRAKQWIN</sequence>
<organism evidence="1 2">
    <name type="scientific">Tritrichomonas musculus</name>
    <dbReference type="NCBI Taxonomy" id="1915356"/>
    <lineage>
        <taxon>Eukaryota</taxon>
        <taxon>Metamonada</taxon>
        <taxon>Parabasalia</taxon>
        <taxon>Tritrichomonadida</taxon>
        <taxon>Tritrichomonadidae</taxon>
        <taxon>Tritrichomonas</taxon>
    </lineage>
</organism>
<name>A0ABR2J356_9EUKA</name>
<dbReference type="EMBL" id="JAPFFF010000013">
    <property type="protein sequence ID" value="KAK8872211.1"/>
    <property type="molecule type" value="Genomic_DNA"/>
</dbReference>
<proteinExistence type="predicted"/>
<dbReference type="Proteomes" id="UP001470230">
    <property type="component" value="Unassembled WGS sequence"/>
</dbReference>
<reference evidence="1 2" key="1">
    <citation type="submission" date="2024-04" db="EMBL/GenBank/DDBJ databases">
        <title>Tritrichomonas musculus Genome.</title>
        <authorList>
            <person name="Alves-Ferreira E."/>
            <person name="Grigg M."/>
            <person name="Lorenzi H."/>
            <person name="Galac M."/>
        </authorList>
    </citation>
    <scope>NUCLEOTIDE SEQUENCE [LARGE SCALE GENOMIC DNA]</scope>
    <source>
        <strain evidence="1 2">EAF2021</strain>
    </source>
</reference>